<comment type="caution">
    <text evidence="1">The sequence shown here is derived from an EMBL/GenBank/DDBJ whole genome shotgun (WGS) entry which is preliminary data.</text>
</comment>
<name>A0ACC0J482_9ERIC</name>
<sequence>MTVSQQIGHEPTQEMKMNYADGKNRKQIRSKHRSSPADRLECARVRCCSPPRFRSPVADSSANVGPTASNRSVLPLLCFEMATAGLNTCSEVLHYYNPPGSQTLRWLPVMFS</sequence>
<organism evidence="1 2">
    <name type="scientific">Camellia lanceoleosa</name>
    <dbReference type="NCBI Taxonomy" id="1840588"/>
    <lineage>
        <taxon>Eukaryota</taxon>
        <taxon>Viridiplantae</taxon>
        <taxon>Streptophyta</taxon>
        <taxon>Embryophyta</taxon>
        <taxon>Tracheophyta</taxon>
        <taxon>Spermatophyta</taxon>
        <taxon>Magnoliopsida</taxon>
        <taxon>eudicotyledons</taxon>
        <taxon>Gunneridae</taxon>
        <taxon>Pentapetalae</taxon>
        <taxon>asterids</taxon>
        <taxon>Ericales</taxon>
        <taxon>Theaceae</taxon>
        <taxon>Camellia</taxon>
    </lineage>
</organism>
<accession>A0ACC0J482</accession>
<reference evidence="1 2" key="1">
    <citation type="journal article" date="2022" name="Plant J.">
        <title>Chromosome-level genome of Camellia lanceoleosa provides a valuable resource for understanding genome evolution and self-incompatibility.</title>
        <authorList>
            <person name="Gong W."/>
            <person name="Xiao S."/>
            <person name="Wang L."/>
            <person name="Liao Z."/>
            <person name="Chang Y."/>
            <person name="Mo W."/>
            <person name="Hu G."/>
            <person name="Li W."/>
            <person name="Zhao G."/>
            <person name="Zhu H."/>
            <person name="Hu X."/>
            <person name="Ji K."/>
            <person name="Xiang X."/>
            <person name="Song Q."/>
            <person name="Yuan D."/>
            <person name="Jin S."/>
            <person name="Zhang L."/>
        </authorList>
    </citation>
    <scope>NUCLEOTIDE SEQUENCE [LARGE SCALE GENOMIC DNA]</scope>
    <source>
        <strain evidence="1">SQ_2022a</strain>
    </source>
</reference>
<proteinExistence type="predicted"/>
<evidence type="ECO:0000313" key="2">
    <source>
        <dbReference type="Proteomes" id="UP001060215"/>
    </source>
</evidence>
<evidence type="ECO:0000313" key="1">
    <source>
        <dbReference type="EMBL" id="KAI8032600.1"/>
    </source>
</evidence>
<dbReference type="EMBL" id="CM045758">
    <property type="protein sequence ID" value="KAI8032600.1"/>
    <property type="molecule type" value="Genomic_DNA"/>
</dbReference>
<dbReference type="Proteomes" id="UP001060215">
    <property type="component" value="Chromosome 1"/>
</dbReference>
<protein>
    <submittedName>
        <fullName evidence="1">Uncharacterized protein</fullName>
    </submittedName>
</protein>
<gene>
    <name evidence="1" type="ORF">LOK49_LG01G00745</name>
</gene>
<keyword evidence="2" id="KW-1185">Reference proteome</keyword>